<evidence type="ECO:0000313" key="2">
    <source>
        <dbReference type="EMBL" id="TXG01903.1"/>
    </source>
</evidence>
<accession>A0A5C7G7A7</accession>
<evidence type="ECO:0000256" key="1">
    <source>
        <dbReference type="SAM" id="MobiDB-lite"/>
    </source>
</evidence>
<gene>
    <name evidence="2" type="ORF">FVD38_01610</name>
</gene>
<feature type="region of interest" description="Disordered" evidence="1">
    <location>
        <begin position="199"/>
        <end position="326"/>
    </location>
</feature>
<dbReference type="AlphaFoldDB" id="A0A5C7G7A7"/>
<organism evidence="2 3">
    <name type="scientific">Massilia arenae</name>
    <dbReference type="NCBI Taxonomy" id="2603288"/>
    <lineage>
        <taxon>Bacteria</taxon>
        <taxon>Pseudomonadati</taxon>
        <taxon>Pseudomonadota</taxon>
        <taxon>Betaproteobacteria</taxon>
        <taxon>Burkholderiales</taxon>
        <taxon>Oxalobacteraceae</taxon>
        <taxon>Telluria group</taxon>
        <taxon>Massilia</taxon>
    </lineage>
</organism>
<feature type="compositionally biased region" description="Polar residues" evidence="1">
    <location>
        <begin position="240"/>
        <end position="284"/>
    </location>
</feature>
<protein>
    <submittedName>
        <fullName evidence="2">Uncharacterized protein</fullName>
    </submittedName>
</protein>
<dbReference type="Proteomes" id="UP000321413">
    <property type="component" value="Unassembled WGS sequence"/>
</dbReference>
<proteinExistence type="predicted"/>
<name>A0A5C7G7A7_9BURK</name>
<reference evidence="2 3" key="1">
    <citation type="submission" date="2019-08" db="EMBL/GenBank/DDBJ databases">
        <title>Massilia golmudensis sp. nov., isolated from sand in the Qinghai-Tibetan Plateau.</title>
        <authorList>
            <person name="Zhang B."/>
        </authorList>
    </citation>
    <scope>NUCLEOTIDE SEQUENCE [LARGE SCALE GENOMIC DNA]</scope>
    <source>
        <strain evidence="2 3">GEM5</strain>
    </source>
</reference>
<feature type="compositionally biased region" description="Polar residues" evidence="1">
    <location>
        <begin position="212"/>
        <end position="231"/>
    </location>
</feature>
<keyword evidence="3" id="KW-1185">Reference proteome</keyword>
<comment type="caution">
    <text evidence="2">The sequence shown here is derived from an EMBL/GenBank/DDBJ whole genome shotgun (WGS) entry which is preliminary data.</text>
</comment>
<sequence>MPVAAIQYPTDIVNYNNNGGYHRQGKRAYRNAVRKITDCLPLYREARLYHLCFEGKTHPEHMKMLHALGQMATRAGIECEWFAAREVADGTKADHLHVFMLIDAHGNNVWKVFNQFDDGQVGQLCNDKGIEFAIFSPKDFQGIHGRNNYMALPYQGPGNRETALGRKRLADALVWLSYNYKARSKPQDDKKWQIFPASRPTRKAPAAAQEAPTVTNPSPSVDPSTGKANHTLTEKETQHEGSTTEGNCPESSSQGEADSSQGEADSTSQDHSGLYTGPSSNPELGSSRPRPRIPAPSASGPSTEAQARPGQAHGGATGPAGEADLPITHPYIDARKIPVVDSDPVLTTGEAMTPADRYIAAKYEAGVDAKLDLDAMRRFLLAHGIRRTPAQVVHELDSVYGFYEYTSRHPAPAVVDVTQLDRAIDRMKNGDVKRLPIPSSVDGRLRFVSELAFVQLNCG</sequence>
<evidence type="ECO:0000313" key="3">
    <source>
        <dbReference type="Proteomes" id="UP000321413"/>
    </source>
</evidence>
<dbReference type="EMBL" id="VPFD01000002">
    <property type="protein sequence ID" value="TXG01903.1"/>
    <property type="molecule type" value="Genomic_DNA"/>
</dbReference>
<dbReference type="RefSeq" id="WP_147933234.1">
    <property type="nucleotide sequence ID" value="NZ_VPFD01000002.1"/>
</dbReference>